<dbReference type="PROSITE" id="PS50168">
    <property type="entry name" value="DED"/>
    <property type="match status" value="1"/>
</dbReference>
<dbReference type="EMBL" id="JAEMGP010000021">
    <property type="protein sequence ID" value="KAG5196666.1"/>
    <property type="molecule type" value="Genomic_DNA"/>
</dbReference>
<dbReference type="PROSITE" id="PS50017">
    <property type="entry name" value="DEATH_DOMAIN"/>
    <property type="match status" value="1"/>
</dbReference>
<dbReference type="Proteomes" id="UP000664991">
    <property type="component" value="Chromosome 21"/>
</dbReference>
<dbReference type="GO" id="GO:0005123">
    <property type="term" value="F:death receptor binding"/>
    <property type="evidence" value="ECO:0007669"/>
    <property type="project" value="TreeGrafter"/>
</dbReference>
<dbReference type="GO" id="GO:0042981">
    <property type="term" value="P:regulation of apoptotic process"/>
    <property type="evidence" value="ECO:0007669"/>
    <property type="project" value="InterPro"/>
</dbReference>
<evidence type="ECO:0000313" key="4">
    <source>
        <dbReference type="EMBL" id="KAG5196666.1"/>
    </source>
</evidence>
<dbReference type="GO" id="GO:0089720">
    <property type="term" value="F:caspase binding"/>
    <property type="evidence" value="ECO:0007669"/>
    <property type="project" value="TreeGrafter"/>
</dbReference>
<sequence>MDPFLVLLHSVSVGLSSSDLTQLKFLCRNRVSKRKLELAQSGLDLFTVLLEQNELSAERTALLRELLGPLRREDLLCLLDDFERGAEAGAAPEERDLRAAMEIICDNVGKDWKRLARRLRVSEIKIEAIEEKYPRNLVEQVSTRYGPGCHRDHGGHQGLFPLRLHHSRKRPLGPSNLILVGELDPTGGKKMAEPVCHSEDLAQPNKTEEGTQNVLRDGGADPKVQGALSTYPRVSSLSLKQECTENKLNSGMASPSGTRRNFHAAKPGKEKSCVPILPSVEAQTSQCREL</sequence>
<feature type="domain" description="Death" evidence="2">
    <location>
        <begin position="97"/>
        <end position="140"/>
    </location>
</feature>
<accession>A0A835ZRV2</accession>
<dbReference type="Gene3D" id="1.10.533.10">
    <property type="entry name" value="Death Domain, Fas"/>
    <property type="match status" value="2"/>
</dbReference>
<gene>
    <name evidence="4" type="ORF">JEQ12_011352</name>
</gene>
<reference evidence="4 5" key="1">
    <citation type="submission" date="2020-12" db="EMBL/GenBank/DDBJ databases">
        <title>De novo assembly of Tibetan sheep genome.</title>
        <authorList>
            <person name="Li X."/>
        </authorList>
    </citation>
    <scope>NUCLEOTIDE SEQUENCE [LARGE SCALE GENOMIC DNA]</scope>
    <source>
        <tissue evidence="4">Heart</tissue>
    </source>
</reference>
<feature type="compositionally biased region" description="Polar residues" evidence="1">
    <location>
        <begin position="248"/>
        <end position="259"/>
    </location>
</feature>
<comment type="caution">
    <text evidence="4">The sequence shown here is derived from an EMBL/GenBank/DDBJ whole genome shotgun (WGS) entry which is preliminary data.</text>
</comment>
<dbReference type="SMART" id="SM00031">
    <property type="entry name" value="DED"/>
    <property type="match status" value="1"/>
</dbReference>
<evidence type="ECO:0000259" key="2">
    <source>
        <dbReference type="PROSITE" id="PS50017"/>
    </source>
</evidence>
<organism evidence="4 5">
    <name type="scientific">Ovis aries</name>
    <name type="common">Sheep</name>
    <dbReference type="NCBI Taxonomy" id="9940"/>
    <lineage>
        <taxon>Eukaryota</taxon>
        <taxon>Metazoa</taxon>
        <taxon>Chordata</taxon>
        <taxon>Craniata</taxon>
        <taxon>Vertebrata</taxon>
        <taxon>Euteleostomi</taxon>
        <taxon>Mammalia</taxon>
        <taxon>Eutheria</taxon>
        <taxon>Laurasiatheria</taxon>
        <taxon>Artiodactyla</taxon>
        <taxon>Ruminantia</taxon>
        <taxon>Pecora</taxon>
        <taxon>Bovidae</taxon>
        <taxon>Caprinae</taxon>
        <taxon>Ovis</taxon>
    </lineage>
</organism>
<dbReference type="GO" id="GO:0045089">
    <property type="term" value="P:positive regulation of innate immune response"/>
    <property type="evidence" value="ECO:0007669"/>
    <property type="project" value="TreeGrafter"/>
</dbReference>
<dbReference type="CDD" id="cd08336">
    <property type="entry name" value="DED_FADD"/>
    <property type="match status" value="1"/>
</dbReference>
<dbReference type="AlphaFoldDB" id="A0A835ZRV2"/>
<feature type="domain" description="DED" evidence="3">
    <location>
        <begin position="3"/>
        <end position="81"/>
    </location>
</feature>
<evidence type="ECO:0000313" key="5">
    <source>
        <dbReference type="Proteomes" id="UP000664991"/>
    </source>
</evidence>
<dbReference type="Pfam" id="PF01335">
    <property type="entry name" value="DED"/>
    <property type="match status" value="1"/>
</dbReference>
<protein>
    <recommendedName>
        <fullName evidence="6">FAS-associated death domain protein</fullName>
    </recommendedName>
</protein>
<dbReference type="GO" id="GO:0031265">
    <property type="term" value="C:CD95 death-inducing signaling complex"/>
    <property type="evidence" value="ECO:0007669"/>
    <property type="project" value="TreeGrafter"/>
</dbReference>
<dbReference type="FunFam" id="1.10.533.10:FF:000062">
    <property type="entry name" value="Fas-associated via death domain"/>
    <property type="match status" value="1"/>
</dbReference>
<dbReference type="InterPro" id="IPR001875">
    <property type="entry name" value="DED_dom"/>
</dbReference>
<feature type="region of interest" description="Disordered" evidence="1">
    <location>
        <begin position="248"/>
        <end position="270"/>
    </location>
</feature>
<dbReference type="PANTHER" id="PTHR15077">
    <property type="entry name" value="FAS-ASSOCIATING DEATH DOMAIN-CONTAINING PROTEIN FADD"/>
    <property type="match status" value="1"/>
</dbReference>
<evidence type="ECO:0000256" key="1">
    <source>
        <dbReference type="SAM" id="MobiDB-lite"/>
    </source>
</evidence>
<name>A0A835ZRV2_SHEEP</name>
<feature type="region of interest" description="Disordered" evidence="1">
    <location>
        <begin position="199"/>
        <end position="226"/>
    </location>
</feature>
<dbReference type="GO" id="GO:0097191">
    <property type="term" value="P:extrinsic apoptotic signaling pathway"/>
    <property type="evidence" value="ECO:0007669"/>
    <property type="project" value="TreeGrafter"/>
</dbReference>
<dbReference type="InterPro" id="IPR000488">
    <property type="entry name" value="Death_dom"/>
</dbReference>
<dbReference type="Pfam" id="PF00531">
    <property type="entry name" value="Death"/>
    <property type="match status" value="1"/>
</dbReference>
<dbReference type="InterPro" id="IPR011029">
    <property type="entry name" value="DEATH-like_dom_sf"/>
</dbReference>
<proteinExistence type="predicted"/>
<evidence type="ECO:0008006" key="6">
    <source>
        <dbReference type="Google" id="ProtNLM"/>
    </source>
</evidence>
<dbReference type="SUPFAM" id="SSF47986">
    <property type="entry name" value="DEATH domain"/>
    <property type="match status" value="1"/>
</dbReference>
<dbReference type="PANTHER" id="PTHR15077:SF10">
    <property type="entry name" value="FAS-ASSOCIATED DEATH DOMAIN PROTEIN"/>
    <property type="match status" value="1"/>
</dbReference>
<evidence type="ECO:0000259" key="3">
    <source>
        <dbReference type="PROSITE" id="PS50168"/>
    </source>
</evidence>
<dbReference type="InterPro" id="IPR016729">
    <property type="entry name" value="FADD"/>
</dbReference>